<evidence type="ECO:0000313" key="8">
    <source>
        <dbReference type="Proteomes" id="UP000249065"/>
    </source>
</evidence>
<protein>
    <submittedName>
        <fullName evidence="7">Efflux transporter periplasmic adaptor subunit</fullName>
    </submittedName>
</protein>
<dbReference type="PANTHER" id="PTHR30469">
    <property type="entry name" value="MULTIDRUG RESISTANCE PROTEIN MDTA"/>
    <property type="match status" value="1"/>
</dbReference>
<evidence type="ECO:0000256" key="1">
    <source>
        <dbReference type="ARBA" id="ARBA00009477"/>
    </source>
</evidence>
<dbReference type="Pfam" id="PF25876">
    <property type="entry name" value="HH_MFP_RND"/>
    <property type="match status" value="1"/>
</dbReference>
<comment type="similarity">
    <text evidence="1">Belongs to the membrane fusion protein (MFP) (TC 8.A.1) family.</text>
</comment>
<dbReference type="InterPro" id="IPR058624">
    <property type="entry name" value="MdtA-like_HH"/>
</dbReference>
<feature type="coiled-coil region" evidence="2">
    <location>
        <begin position="103"/>
        <end position="175"/>
    </location>
</feature>
<comment type="caution">
    <text evidence="7">The sequence shown here is derived from an EMBL/GenBank/DDBJ whole genome shotgun (WGS) entry which is preliminary data.</text>
</comment>
<dbReference type="EMBL" id="QLIX01000005">
    <property type="protein sequence ID" value="RAI59200.1"/>
    <property type="molecule type" value="Genomic_DNA"/>
</dbReference>
<name>A0A327M8E3_9PROT</name>
<evidence type="ECO:0000256" key="3">
    <source>
        <dbReference type="SAM" id="SignalP"/>
    </source>
</evidence>
<evidence type="ECO:0000256" key="2">
    <source>
        <dbReference type="SAM" id="Coils"/>
    </source>
</evidence>
<evidence type="ECO:0000259" key="5">
    <source>
        <dbReference type="Pfam" id="PF25954"/>
    </source>
</evidence>
<keyword evidence="2" id="KW-0175">Coiled coil</keyword>
<feature type="domain" description="CusB-like beta-barrel" evidence="5">
    <location>
        <begin position="219"/>
        <end position="287"/>
    </location>
</feature>
<dbReference type="AlphaFoldDB" id="A0A327M8E3"/>
<dbReference type="GO" id="GO:0015562">
    <property type="term" value="F:efflux transmembrane transporter activity"/>
    <property type="evidence" value="ECO:0007669"/>
    <property type="project" value="TreeGrafter"/>
</dbReference>
<keyword evidence="3" id="KW-0732">Signal</keyword>
<dbReference type="NCBIfam" id="TIGR01730">
    <property type="entry name" value="RND_mfp"/>
    <property type="match status" value="1"/>
</dbReference>
<dbReference type="Gene3D" id="2.40.30.170">
    <property type="match status" value="1"/>
</dbReference>
<dbReference type="GO" id="GO:1990281">
    <property type="term" value="C:efflux pump complex"/>
    <property type="evidence" value="ECO:0007669"/>
    <property type="project" value="TreeGrafter"/>
</dbReference>
<feature type="chain" id="PRO_5016415296" evidence="3">
    <location>
        <begin position="30"/>
        <end position="373"/>
    </location>
</feature>
<dbReference type="Proteomes" id="UP000249065">
    <property type="component" value="Unassembled WGS sequence"/>
</dbReference>
<feature type="signal peptide" evidence="3">
    <location>
        <begin position="1"/>
        <end position="29"/>
    </location>
</feature>
<dbReference type="Pfam" id="PF25954">
    <property type="entry name" value="Beta-barrel_RND_2"/>
    <property type="match status" value="1"/>
</dbReference>
<gene>
    <name evidence="7" type="ORF">DOO78_09170</name>
</gene>
<evidence type="ECO:0000259" key="4">
    <source>
        <dbReference type="Pfam" id="PF25876"/>
    </source>
</evidence>
<proteinExistence type="inferred from homology"/>
<feature type="domain" description="Multidrug resistance protein MdtA-like alpha-helical hairpin" evidence="4">
    <location>
        <begin position="110"/>
        <end position="179"/>
    </location>
</feature>
<dbReference type="InterPro" id="IPR006143">
    <property type="entry name" value="RND_pump_MFP"/>
</dbReference>
<dbReference type="InterPro" id="IPR058627">
    <property type="entry name" value="MdtA-like_C"/>
</dbReference>
<dbReference type="Pfam" id="PF25967">
    <property type="entry name" value="RND-MFP_C"/>
    <property type="match status" value="1"/>
</dbReference>
<evidence type="ECO:0000259" key="6">
    <source>
        <dbReference type="Pfam" id="PF25967"/>
    </source>
</evidence>
<dbReference type="Gene3D" id="1.10.287.470">
    <property type="entry name" value="Helix hairpin bin"/>
    <property type="match status" value="1"/>
</dbReference>
<organism evidence="7 8">
    <name type="scientific">Roseicella frigidaeris</name>
    <dbReference type="NCBI Taxonomy" id="2230885"/>
    <lineage>
        <taxon>Bacteria</taxon>
        <taxon>Pseudomonadati</taxon>
        <taxon>Pseudomonadota</taxon>
        <taxon>Alphaproteobacteria</taxon>
        <taxon>Acetobacterales</taxon>
        <taxon>Roseomonadaceae</taxon>
        <taxon>Roseicella</taxon>
    </lineage>
</organism>
<dbReference type="OrthoDB" id="9813967at2"/>
<accession>A0A327M8E3</accession>
<dbReference type="PROSITE" id="PS51257">
    <property type="entry name" value="PROKAR_LIPOPROTEIN"/>
    <property type="match status" value="1"/>
</dbReference>
<dbReference type="SUPFAM" id="SSF111369">
    <property type="entry name" value="HlyD-like secretion proteins"/>
    <property type="match status" value="1"/>
</dbReference>
<dbReference type="Gene3D" id="2.40.50.100">
    <property type="match status" value="1"/>
</dbReference>
<keyword evidence="8" id="KW-1185">Reference proteome</keyword>
<feature type="domain" description="Multidrug resistance protein MdtA-like C-terminal permuted SH3" evidence="6">
    <location>
        <begin position="296"/>
        <end position="355"/>
    </location>
</feature>
<evidence type="ECO:0000313" key="7">
    <source>
        <dbReference type="EMBL" id="RAI59200.1"/>
    </source>
</evidence>
<sequence length="373" mass="39984">MRRLDRPAEAMLRLRSRLLPALLVFTALAACDDAAPPTPPEIRPVRVTTVAPRSGGDVVTLTGTVEAETEVNLAFRIDGRMIERRVNVGDQVTAGQLIARLDRTNEENALRAARAELTAARARLTEARNNYQRQRELLQTGFTTRVRYDEATRTLRSAESALDAAQAQVNIAENRLGYTDLLADAGGTVTARGAEPGEVVQPGRMIVQIAREGGRDAVFDVPPSLKDQAPAEPVIEVSLTMDPSIRAIGRVREVSPRADPATGTFRVRVGLDAPPPALRLGSTVTGRMGIGGSDMIEIPASALTRAQAQPAVWVVDPATQTVSLRPIEVVRFDPARVLVGQGLETGETVVTAGVQALRPGQKVRLLGQQAAAR</sequence>
<dbReference type="Gene3D" id="2.40.420.20">
    <property type="match status" value="1"/>
</dbReference>
<dbReference type="PANTHER" id="PTHR30469:SF38">
    <property type="entry name" value="HLYD FAMILY SECRETION PROTEIN"/>
    <property type="match status" value="1"/>
</dbReference>
<reference evidence="8" key="1">
    <citation type="submission" date="2018-06" db="EMBL/GenBank/DDBJ databases">
        <authorList>
            <person name="Khan S.A."/>
        </authorList>
    </citation>
    <scope>NUCLEOTIDE SEQUENCE [LARGE SCALE GENOMIC DNA]</scope>
    <source>
        <strain evidence="8">DB-1506</strain>
    </source>
</reference>
<dbReference type="InterPro" id="IPR058792">
    <property type="entry name" value="Beta-barrel_RND_2"/>
</dbReference>